<reference evidence="1" key="1">
    <citation type="submission" date="2021-04" db="EMBL/GenBank/DDBJ databases">
        <title>Genomic characterization of the novel lytic bacteriophage vB_RsoP_BMB50 infecting Ralstonia solanacearum.</title>
        <authorList>
            <person name="Wang K."/>
            <person name="Liu Q."/>
            <person name="Dong Z."/>
            <person name="Sun M."/>
            <person name="Peng D."/>
        </authorList>
    </citation>
    <scope>NUCLEOTIDE SEQUENCE</scope>
</reference>
<evidence type="ECO:0000313" key="2">
    <source>
        <dbReference type="Proteomes" id="UP000694260"/>
    </source>
</evidence>
<accession>A0A8F6C6L0</accession>
<name>A0A8F6C6L0_9CAUD</name>
<dbReference type="Proteomes" id="UP000694260">
    <property type="component" value="Segment"/>
</dbReference>
<protein>
    <submittedName>
        <fullName evidence="1">Tail tubular protein B</fullName>
    </submittedName>
</protein>
<dbReference type="Pfam" id="PF25675">
    <property type="entry name" value="Phage_nozzle"/>
    <property type="match status" value="1"/>
</dbReference>
<dbReference type="EMBL" id="MW965453">
    <property type="protein sequence ID" value="QXP80885.1"/>
    <property type="molecule type" value="Genomic_DNA"/>
</dbReference>
<dbReference type="InterPro" id="IPR058003">
    <property type="entry name" value="Phage_gp12"/>
</dbReference>
<organism evidence="1 2">
    <name type="scientific">Ralstonia phage vB_RsoP_BMB50</name>
    <dbReference type="NCBI Taxonomy" id="2834269"/>
    <lineage>
        <taxon>Viruses</taxon>
        <taxon>Duplodnaviria</taxon>
        <taxon>Heunggongvirae</taxon>
        <taxon>Uroviricota</taxon>
        <taxon>Caudoviricetes</taxon>
        <taxon>Autographivirales</taxon>
        <taxon>Autonotataviridae</taxon>
        <taxon>Okabevirinae</taxon>
        <taxon>Hongshanvirus</taxon>
        <taxon>Hongshanvirus BMB50</taxon>
    </lineage>
</organism>
<sequence length="471" mass="52577">MPGYEPSVCGDITDKQAVPYFFGKRITNMFVFQDRLGIVANGVVFMSRTGDYFNWFRKSKLRQDADDPIEAFALGSEDDVISQSITYNKDLFLYGERNQYAVPGRSAVTPTTIVITAVAGEKDAMLARPHPVGNLLFYGKYESKLDQTGPSPYAASLHQFQLGLFQDTPETYTASQQLDNYLRGQIVELASLPKPYTVFCRTNGLDNGLYTYRFIDQQGTQARQLDSWSRWEWSPLVGQIIGVTTYKSTLFVHLLRSNPAGVWVACEQFVMDSSTSTRPYLDAQRNGAMYEAGTSTTAFIHSSLTSEQKEEVSVAGIKGYSSFLLGGNVVDYTSLKANVFAGDNMRAMVGIGYDAYFDPTPPYMRDRNDNAIDNGRLTVNRKTVALVETGGMDADLTTVTGTTRVFKFNGRRVGLSNNQVGMQPYTTASVNVPVGRNNTEYSLRLRSRTWLPMCVSNIEWVGQFFLNSRRV</sequence>
<proteinExistence type="predicted"/>
<evidence type="ECO:0000313" key="1">
    <source>
        <dbReference type="EMBL" id="QXP80885.1"/>
    </source>
</evidence>
<keyword evidence="2" id="KW-1185">Reference proteome</keyword>